<dbReference type="InterPro" id="IPR003578">
    <property type="entry name" value="Small_GTPase_Rho"/>
</dbReference>
<dbReference type="CDD" id="cd00157">
    <property type="entry name" value="Rho"/>
    <property type="match status" value="1"/>
</dbReference>
<dbReference type="OMA" id="ECSAKDK"/>
<gene>
    <name evidence="3" type="ORF">EDEG_01681</name>
</gene>
<dbReference type="SMART" id="SM00175">
    <property type="entry name" value="RAB"/>
    <property type="match status" value="1"/>
</dbReference>
<dbReference type="HOGENOM" id="CLU_041217_21_2_1"/>
<evidence type="ECO:0000256" key="1">
    <source>
        <dbReference type="ARBA" id="ARBA00022741"/>
    </source>
</evidence>
<name>J9DRY1_EDHAE</name>
<reference evidence="3 4" key="1">
    <citation type="submission" date="2011-08" db="EMBL/GenBank/DDBJ databases">
        <authorList>
            <person name="Liu Z.J."/>
            <person name="Shi F.L."/>
            <person name="Lu J.Q."/>
            <person name="Li M."/>
            <person name="Wang Z.L."/>
        </authorList>
    </citation>
    <scope>NUCLEOTIDE SEQUENCE [LARGE SCALE GENOMIC DNA]</scope>
    <source>
        <strain evidence="3 4">USNM 41457</strain>
    </source>
</reference>
<keyword evidence="1" id="KW-0547">Nucleotide-binding</keyword>
<evidence type="ECO:0000313" key="3">
    <source>
        <dbReference type="EMBL" id="EJW04047.1"/>
    </source>
</evidence>
<dbReference type="PANTHER" id="PTHR24072">
    <property type="entry name" value="RHO FAMILY GTPASE"/>
    <property type="match status" value="1"/>
</dbReference>
<evidence type="ECO:0000313" key="4">
    <source>
        <dbReference type="Proteomes" id="UP000003163"/>
    </source>
</evidence>
<dbReference type="SMART" id="SM00173">
    <property type="entry name" value="RAS"/>
    <property type="match status" value="1"/>
</dbReference>
<dbReference type="Gene3D" id="3.40.50.300">
    <property type="entry name" value="P-loop containing nucleotide triphosphate hydrolases"/>
    <property type="match status" value="1"/>
</dbReference>
<dbReference type="STRING" id="1003232.J9DRY1"/>
<dbReference type="PRINTS" id="PR00449">
    <property type="entry name" value="RASTRNSFRMNG"/>
</dbReference>
<dbReference type="GO" id="GO:0007264">
    <property type="term" value="P:small GTPase-mediated signal transduction"/>
    <property type="evidence" value="ECO:0007669"/>
    <property type="project" value="InterPro"/>
</dbReference>
<keyword evidence="2" id="KW-0342">GTP-binding</keyword>
<dbReference type="SMART" id="SM00174">
    <property type="entry name" value="RHO"/>
    <property type="match status" value="1"/>
</dbReference>
<evidence type="ECO:0000256" key="2">
    <source>
        <dbReference type="ARBA" id="ARBA00023134"/>
    </source>
</evidence>
<dbReference type="SUPFAM" id="SSF52540">
    <property type="entry name" value="P-loop containing nucleoside triphosphate hydrolases"/>
    <property type="match status" value="1"/>
</dbReference>
<dbReference type="InterPro" id="IPR001806">
    <property type="entry name" value="Small_GTPase"/>
</dbReference>
<dbReference type="PROSITE" id="PS51420">
    <property type="entry name" value="RHO"/>
    <property type="match status" value="1"/>
</dbReference>
<dbReference type="NCBIfam" id="TIGR00231">
    <property type="entry name" value="small_GTP"/>
    <property type="match status" value="1"/>
</dbReference>
<dbReference type="PROSITE" id="PS51419">
    <property type="entry name" value="RAB"/>
    <property type="match status" value="1"/>
</dbReference>
<accession>J9DRY1</accession>
<dbReference type="OrthoDB" id="4031310at2759"/>
<dbReference type="Proteomes" id="UP000003163">
    <property type="component" value="Unassembled WGS sequence"/>
</dbReference>
<reference evidence="4" key="2">
    <citation type="submission" date="2015-07" db="EMBL/GenBank/DDBJ databases">
        <title>Contrasting host-pathogen interactions and genome evolution in two generalist and specialist microsporidian pathogens of mosquitoes.</title>
        <authorList>
            <consortium name="The Broad Institute Genomics Platform"/>
            <consortium name="The Broad Institute Genome Sequencing Center for Infectious Disease"/>
            <person name="Cuomo C.A."/>
            <person name="Sanscrainte N.D."/>
            <person name="Goldberg J.M."/>
            <person name="Heiman D."/>
            <person name="Young S."/>
            <person name="Zeng Q."/>
            <person name="Becnel J.J."/>
            <person name="Birren B.W."/>
        </authorList>
    </citation>
    <scope>NUCLEOTIDE SEQUENCE [LARGE SCALE GENOMIC DNA]</scope>
    <source>
        <strain evidence="4">USNM 41457</strain>
    </source>
</reference>
<dbReference type="InterPro" id="IPR005225">
    <property type="entry name" value="Small_GTP-bd"/>
</dbReference>
<dbReference type="VEuPathDB" id="MicrosporidiaDB:EDEG_01681"/>
<dbReference type="EMBL" id="AFBI03000025">
    <property type="protein sequence ID" value="EJW04047.1"/>
    <property type="molecule type" value="Genomic_DNA"/>
</dbReference>
<protein>
    <submittedName>
        <fullName evidence="3">Small GTP-binding protein domain</fullName>
    </submittedName>
</protein>
<dbReference type="GO" id="GO:0003924">
    <property type="term" value="F:GTPase activity"/>
    <property type="evidence" value="ECO:0007669"/>
    <property type="project" value="InterPro"/>
</dbReference>
<keyword evidence="4" id="KW-1185">Reference proteome</keyword>
<comment type="caution">
    <text evidence="3">The sequence shown here is derived from an EMBL/GenBank/DDBJ whole genome shotgun (WGS) entry which is preliminary data.</text>
</comment>
<dbReference type="AlphaFoldDB" id="J9DRY1"/>
<dbReference type="Pfam" id="PF00071">
    <property type="entry name" value="Ras"/>
    <property type="match status" value="1"/>
</dbReference>
<dbReference type="InterPro" id="IPR027417">
    <property type="entry name" value="P-loop_NTPase"/>
</dbReference>
<organism evidence="3 4">
    <name type="scientific">Edhazardia aedis (strain USNM 41457)</name>
    <name type="common">Microsporidian parasite</name>
    <dbReference type="NCBI Taxonomy" id="1003232"/>
    <lineage>
        <taxon>Eukaryota</taxon>
        <taxon>Fungi</taxon>
        <taxon>Fungi incertae sedis</taxon>
        <taxon>Microsporidia</taxon>
        <taxon>Edhazardia</taxon>
    </lineage>
</organism>
<dbReference type="GO" id="GO:0005525">
    <property type="term" value="F:GTP binding"/>
    <property type="evidence" value="ECO:0007669"/>
    <property type="project" value="UniProtKB-KW"/>
</dbReference>
<dbReference type="InParanoid" id="J9DRY1"/>
<proteinExistence type="predicted"/>
<sequence>MVVKKKYSFKETNDVKILVVGPSGCGKTCLLTIFKDEPFPAEYVPTVIDTFATEYQIGEKIIYMMFWDTSGHGGYIQQHNINFDTIDMVLLCYSVQDQANFEQCKKQWFPFARNITPQAHKFVIAMKVDLRNMPDADKDEIVTAEEGLEWSRAINANLFIETSALTGYNVKACFDMMGRYIHEKIFDDNYSGGSGNRFCWCC</sequence>